<organism evidence="3 4">
    <name type="scientific">Letharia columbiana</name>
    <dbReference type="NCBI Taxonomy" id="112416"/>
    <lineage>
        <taxon>Eukaryota</taxon>
        <taxon>Fungi</taxon>
        <taxon>Dikarya</taxon>
        <taxon>Ascomycota</taxon>
        <taxon>Pezizomycotina</taxon>
        <taxon>Lecanoromycetes</taxon>
        <taxon>OSLEUM clade</taxon>
        <taxon>Lecanoromycetidae</taxon>
        <taxon>Lecanorales</taxon>
        <taxon>Lecanorineae</taxon>
        <taxon>Parmeliaceae</taxon>
        <taxon>Letharia</taxon>
    </lineage>
</organism>
<dbReference type="PANTHER" id="PTHR10039:SF15">
    <property type="entry name" value="NACHT DOMAIN-CONTAINING PROTEIN"/>
    <property type="match status" value="1"/>
</dbReference>
<evidence type="ECO:0000259" key="2">
    <source>
        <dbReference type="Pfam" id="PF24883"/>
    </source>
</evidence>
<feature type="domain" description="Nephrocystin 3-like N-terminal" evidence="2">
    <location>
        <begin position="9"/>
        <end position="127"/>
    </location>
</feature>
<proteinExistence type="predicted"/>
<dbReference type="EMBL" id="JACCJC010000001">
    <property type="protein sequence ID" value="KAF6241876.1"/>
    <property type="molecule type" value="Genomic_DNA"/>
</dbReference>
<dbReference type="AlphaFoldDB" id="A0A8H6G7G2"/>
<dbReference type="OrthoDB" id="1577640at2759"/>
<sequence length="259" mass="29026">MTNNLQQRFQGDKKVGIAYVYCNYKRQPEQTIHHFMESLLKKLVQQQPNLPEPVSTLYSRHMEKRTSPSVAGTSTAIRSIVHGLARAFIVMDPLDECTDTNKPRSILLEEIANLQVQPNTHFFATSRFIPDIKAKFRGMANLEIRATDADVQAYLENKISETPVCVFTQSSAGRRNPGRNSKISCWNVPSRKTSPSGLSDKVTAKDVNIALRDLPKGSGALEITYTQALERIKGQNPGFRRLAEAVLSWIVCAPRQLTI</sequence>
<dbReference type="InterPro" id="IPR027417">
    <property type="entry name" value="P-loop_NTPase"/>
</dbReference>
<dbReference type="GeneID" id="59282267"/>
<evidence type="ECO:0000313" key="3">
    <source>
        <dbReference type="EMBL" id="KAF6241876.1"/>
    </source>
</evidence>
<dbReference type="InterPro" id="IPR056884">
    <property type="entry name" value="NPHP3-like_N"/>
</dbReference>
<protein>
    <recommendedName>
        <fullName evidence="2">Nephrocystin 3-like N-terminal domain-containing protein</fullName>
    </recommendedName>
</protein>
<keyword evidence="4" id="KW-1185">Reference proteome</keyword>
<dbReference type="PANTHER" id="PTHR10039">
    <property type="entry name" value="AMELOGENIN"/>
    <property type="match status" value="1"/>
</dbReference>
<gene>
    <name evidence="3" type="ORF">HO173_000588</name>
</gene>
<keyword evidence="1" id="KW-0677">Repeat</keyword>
<name>A0A8H6G7G2_9LECA</name>
<dbReference type="Gene3D" id="3.40.50.300">
    <property type="entry name" value="P-loop containing nucleotide triphosphate hydrolases"/>
    <property type="match status" value="1"/>
</dbReference>
<comment type="caution">
    <text evidence="3">The sequence shown here is derived from an EMBL/GenBank/DDBJ whole genome shotgun (WGS) entry which is preliminary data.</text>
</comment>
<dbReference type="RefSeq" id="XP_037171116.1">
    <property type="nucleotide sequence ID" value="XM_037302537.1"/>
</dbReference>
<evidence type="ECO:0000313" key="4">
    <source>
        <dbReference type="Proteomes" id="UP000578531"/>
    </source>
</evidence>
<reference evidence="3 4" key="1">
    <citation type="journal article" date="2020" name="Genomics">
        <title>Complete, high-quality genomes from long-read metagenomic sequencing of two wolf lichen thalli reveals enigmatic genome architecture.</title>
        <authorList>
            <person name="McKenzie S.K."/>
            <person name="Walston R.F."/>
            <person name="Allen J.L."/>
        </authorList>
    </citation>
    <scope>NUCLEOTIDE SEQUENCE [LARGE SCALE GENOMIC DNA]</scope>
    <source>
        <strain evidence="3">WasteWater2</strain>
    </source>
</reference>
<evidence type="ECO:0000256" key="1">
    <source>
        <dbReference type="ARBA" id="ARBA00022737"/>
    </source>
</evidence>
<dbReference type="Pfam" id="PF24883">
    <property type="entry name" value="NPHP3_N"/>
    <property type="match status" value="1"/>
</dbReference>
<accession>A0A8H6G7G2</accession>
<dbReference type="Proteomes" id="UP000578531">
    <property type="component" value="Unassembled WGS sequence"/>
</dbReference>